<gene>
    <name evidence="7" type="ORF">E6H05_11870</name>
</gene>
<sequence length="622" mass="66259">MTSPGNLLILLFTCASRWSWKIINAIASAIAPPPGLAVVVRPWQPCSSSALVMRICVYAGRARMLGHVGAGPVSNASAGSISLCLTGGHVLDVRAASVRRAAVGIGGDRIVAIGPDDQIASRSQQIVDVAGQTIVPGYIEPHGHVILANPVEFAGAVLCHGTTTAVTDSLPLMLLARPDRLAGLLDHLAGLPMKFRWLIRLHPQSFADTGERFSLSTLRTLWRLPSAAAVGEVTRWVDVLQGDADLTGKIRAAREDGRRVEGHAAGASYERLAALARAGFTSCHEAVTGQEVRDRLRAGLVAMLRHSSIRPDLPDLLKTITPDEIAAGKVMLTADGPTPAFIADRGYLDHLLEVAIAAGVEPIDALRMVTVNPASYYGMSDAGEIAVGHRADLNVIRDLTHPTPALVVAGGKVVAMNGALTAPLTPPAWRDAYEPAVIPRLPASVFAAPEDTTGMRLVNDVITEPVPAGEITAGALRVAVLGRRGRWMTRTRVIGFTNRLGGLATTISSGFDVVVLGQNPADMAAALDRVADFGGGLVIIEEGREVFSLPLELGAFSLGSWADVVNANRQFNRLMQERGYRFADPVFSLLFLTFDSLPWIRLTAKGVWDVRNRRVLTPSFPI</sequence>
<dbReference type="InterPro" id="IPR006680">
    <property type="entry name" value="Amidohydro-rel"/>
</dbReference>
<dbReference type="EC" id="3.5.4.2" evidence="2"/>
<feature type="domain" description="Adenine deaminase C-terminal" evidence="6">
    <location>
        <begin position="471"/>
        <end position="613"/>
    </location>
</feature>
<evidence type="ECO:0000259" key="5">
    <source>
        <dbReference type="Pfam" id="PF01979"/>
    </source>
</evidence>
<name>A0A537ILA6_9BACT</name>
<dbReference type="Pfam" id="PF01979">
    <property type="entry name" value="Amidohydro_1"/>
    <property type="match status" value="1"/>
</dbReference>
<dbReference type="Gene3D" id="3.20.20.140">
    <property type="entry name" value="Metal-dependent hydrolases"/>
    <property type="match status" value="1"/>
</dbReference>
<dbReference type="Proteomes" id="UP000318834">
    <property type="component" value="Unassembled WGS sequence"/>
</dbReference>
<keyword evidence="3" id="KW-0378">Hydrolase</keyword>
<dbReference type="GO" id="GO:0000034">
    <property type="term" value="F:adenine deaminase activity"/>
    <property type="evidence" value="ECO:0007669"/>
    <property type="project" value="UniProtKB-EC"/>
</dbReference>
<comment type="catalytic activity">
    <reaction evidence="4">
        <text>adenine + H2O + H(+) = hypoxanthine + NH4(+)</text>
        <dbReference type="Rhea" id="RHEA:23688"/>
        <dbReference type="ChEBI" id="CHEBI:15377"/>
        <dbReference type="ChEBI" id="CHEBI:15378"/>
        <dbReference type="ChEBI" id="CHEBI:16708"/>
        <dbReference type="ChEBI" id="CHEBI:17368"/>
        <dbReference type="ChEBI" id="CHEBI:28938"/>
        <dbReference type="EC" id="3.5.4.2"/>
    </reaction>
</comment>
<reference evidence="7 8" key="1">
    <citation type="journal article" date="2019" name="Nat. Microbiol.">
        <title>Mediterranean grassland soil C-N compound turnover is dependent on rainfall and depth, and is mediated by genomically divergent microorganisms.</title>
        <authorList>
            <person name="Diamond S."/>
            <person name="Andeer P.F."/>
            <person name="Li Z."/>
            <person name="Crits-Christoph A."/>
            <person name="Burstein D."/>
            <person name="Anantharaman K."/>
            <person name="Lane K.R."/>
            <person name="Thomas B.C."/>
            <person name="Pan C."/>
            <person name="Northen T.R."/>
            <person name="Banfield J.F."/>
        </authorList>
    </citation>
    <scope>NUCLEOTIDE SEQUENCE [LARGE SCALE GENOMIC DNA]</scope>
    <source>
        <strain evidence="7">NP_8</strain>
    </source>
</reference>
<evidence type="ECO:0000256" key="4">
    <source>
        <dbReference type="ARBA" id="ARBA00047720"/>
    </source>
</evidence>
<evidence type="ECO:0000256" key="3">
    <source>
        <dbReference type="ARBA" id="ARBA00022801"/>
    </source>
</evidence>
<dbReference type="InterPro" id="IPR011059">
    <property type="entry name" value="Metal-dep_hydrolase_composite"/>
</dbReference>
<dbReference type="EMBL" id="VBAP01000098">
    <property type="protein sequence ID" value="TMI71862.1"/>
    <property type="molecule type" value="Genomic_DNA"/>
</dbReference>
<dbReference type="Pfam" id="PF13382">
    <property type="entry name" value="Adenine_deam_C"/>
    <property type="match status" value="1"/>
</dbReference>
<protein>
    <recommendedName>
        <fullName evidence="2">adenine deaminase</fullName>
        <ecNumber evidence="2">3.5.4.2</ecNumber>
    </recommendedName>
</protein>
<evidence type="ECO:0000313" key="7">
    <source>
        <dbReference type="EMBL" id="TMI71862.1"/>
    </source>
</evidence>
<organism evidence="7 8">
    <name type="scientific">Candidatus Segetimicrobium genomatis</name>
    <dbReference type="NCBI Taxonomy" id="2569760"/>
    <lineage>
        <taxon>Bacteria</taxon>
        <taxon>Bacillati</taxon>
        <taxon>Candidatus Sysuimicrobiota</taxon>
        <taxon>Candidatus Sysuimicrobiia</taxon>
        <taxon>Candidatus Sysuimicrobiales</taxon>
        <taxon>Candidatus Segetimicrobiaceae</taxon>
        <taxon>Candidatus Segetimicrobium</taxon>
    </lineage>
</organism>
<dbReference type="SUPFAM" id="SSF51338">
    <property type="entry name" value="Composite domain of metallo-dependent hydrolases"/>
    <property type="match status" value="1"/>
</dbReference>
<accession>A0A537ILA6</accession>
<evidence type="ECO:0000256" key="1">
    <source>
        <dbReference type="ARBA" id="ARBA00006773"/>
    </source>
</evidence>
<evidence type="ECO:0000256" key="2">
    <source>
        <dbReference type="ARBA" id="ARBA00012782"/>
    </source>
</evidence>
<dbReference type="SUPFAM" id="SSF51556">
    <property type="entry name" value="Metallo-dependent hydrolases"/>
    <property type="match status" value="1"/>
</dbReference>
<dbReference type="PANTHER" id="PTHR11113">
    <property type="entry name" value="N-ACETYLGLUCOSAMINE-6-PHOSPHATE DEACETYLASE"/>
    <property type="match status" value="1"/>
</dbReference>
<dbReference type="InterPro" id="IPR032466">
    <property type="entry name" value="Metal_Hydrolase"/>
</dbReference>
<dbReference type="AlphaFoldDB" id="A0A537ILA6"/>
<dbReference type="Gene3D" id="2.30.40.10">
    <property type="entry name" value="Urease, subunit C, domain 1"/>
    <property type="match status" value="1"/>
</dbReference>
<evidence type="ECO:0000313" key="8">
    <source>
        <dbReference type="Proteomes" id="UP000318834"/>
    </source>
</evidence>
<dbReference type="InterPro" id="IPR026912">
    <property type="entry name" value="Adenine_deam_C"/>
</dbReference>
<evidence type="ECO:0000259" key="6">
    <source>
        <dbReference type="Pfam" id="PF13382"/>
    </source>
</evidence>
<dbReference type="PANTHER" id="PTHR11113:SF2">
    <property type="entry name" value="ADENINE DEAMINASE"/>
    <property type="match status" value="1"/>
</dbReference>
<proteinExistence type="inferred from homology"/>
<feature type="domain" description="Amidohydrolase-related" evidence="5">
    <location>
        <begin position="133"/>
        <end position="414"/>
    </location>
</feature>
<comment type="similarity">
    <text evidence="1">Belongs to the metallo-dependent hydrolases superfamily. Adenine deaminase family.</text>
</comment>
<comment type="caution">
    <text evidence="7">The sequence shown here is derived from an EMBL/GenBank/DDBJ whole genome shotgun (WGS) entry which is preliminary data.</text>
</comment>